<accession>A0AAN2K312</accession>
<proteinExistence type="predicted"/>
<dbReference type="Proteomes" id="UP001158961">
    <property type="component" value="Chromosome"/>
</dbReference>
<reference evidence="1" key="1">
    <citation type="submission" date="2022-05" db="EMBL/GenBank/DDBJ databases">
        <authorList>
            <person name="Pothier F. J."/>
        </authorList>
    </citation>
    <scope>NUCLEOTIDE SEQUENCE</scope>
    <source>
        <strain evidence="1">DAPP-PG734</strain>
    </source>
</reference>
<dbReference type="RefSeq" id="WP_031593052.1">
    <property type="nucleotide sequence ID" value="NZ_CAJOSF010000007.1"/>
</dbReference>
<protein>
    <recommendedName>
        <fullName evidence="3">PAAR domain-containing protein</fullName>
    </recommendedName>
</protein>
<sequence length="336" mass="35748">MAKNLAPGYCVVERPGTLEYQARELFRDTRSPATSLFMKLNADTPYLKPGQILIVADSDTPNQLTMQMLTTLRQAKNKTNAALIGVNDDDASFMQKNYGTIAALTGAGDKIFSTVGDAGEKYFSAIEQTLKKIEVSYQNQFRTQGSLIGQQFFVERNQLLQQLKELVNKPLLKSLARYTVKFQQYDNMKRALNLSSRSIVHEWSTVGISGIPGYSYYVGNAARAARFLKTGGLIGIGFAFAGTTNDVVDACSKGREDECGKIAVKDYSKFALTTGGGMLGGVWGSSAALAGCAAIGIATAGAGGVACAVVGSVAGGVAGSSGVETIINKIAEYYDN</sequence>
<dbReference type="EMBL" id="OW970315">
    <property type="protein sequence ID" value="CAH6159772.1"/>
    <property type="molecule type" value="Genomic_DNA"/>
</dbReference>
<gene>
    <name evidence="1" type="ORF">DAPPPG734_01265</name>
</gene>
<evidence type="ECO:0008006" key="3">
    <source>
        <dbReference type="Google" id="ProtNLM"/>
    </source>
</evidence>
<evidence type="ECO:0000313" key="2">
    <source>
        <dbReference type="Proteomes" id="UP001158961"/>
    </source>
</evidence>
<evidence type="ECO:0000313" key="1">
    <source>
        <dbReference type="EMBL" id="CAH6159772.1"/>
    </source>
</evidence>
<organism evidence="1 2">
    <name type="scientific">Enterobacter agglomerans</name>
    <name type="common">Erwinia herbicola</name>
    <name type="synonym">Pantoea agglomerans</name>
    <dbReference type="NCBI Taxonomy" id="549"/>
    <lineage>
        <taxon>Bacteria</taxon>
        <taxon>Pseudomonadati</taxon>
        <taxon>Pseudomonadota</taxon>
        <taxon>Gammaproteobacteria</taxon>
        <taxon>Enterobacterales</taxon>
        <taxon>Erwiniaceae</taxon>
        <taxon>Pantoea</taxon>
        <taxon>Pantoea agglomerans group</taxon>
    </lineage>
</organism>
<dbReference type="AlphaFoldDB" id="A0AAN2K312"/>
<name>A0AAN2K312_ENTAG</name>